<dbReference type="GO" id="GO:0051787">
    <property type="term" value="F:misfolded protein binding"/>
    <property type="evidence" value="ECO:0007669"/>
    <property type="project" value="TreeGrafter"/>
</dbReference>
<evidence type="ECO:0000256" key="1">
    <source>
        <dbReference type="SAM" id="Phobius"/>
    </source>
</evidence>
<evidence type="ECO:0000313" key="3">
    <source>
        <dbReference type="Proteomes" id="UP000188320"/>
    </source>
</evidence>
<sequence length="429" mass="48855">MSFMVPRQRIPKFEYKNTNSRSYSSNPGFLDTEAGRLALIVTGSAVCISVFAYQGYMFFFGPATIYPKEVQKLLRKGGESYLQIGEKRDLELAAKYYTEALEIMDNIATENEKGSTASGSGKFSSMKRDDNRITGIEARVAEIYSTSGDYEKALYYLEDLVSRIFTAEELAEYTLVVEKLVNSSSAYTKKKSAKIQGELEKYMRGIGAINKLAETYEKLGDESKYKGTIFNNDNFDYLSDYNNAETRYTFCLNTVLGAYSKYYSTIYQPSNGSEMSEITKLFDPKTLPKFLSAYTLTSLLYNCSNFFSKIEKYDFAYPLLIRSLDLLKPSVDSKKESESCKSCVLMTHLTNIAILRNDLSDAQIWIDNGLSLSKEYPTNPDCIHSSISLIYDQGHIFEVHNIYITFIIIYHHLIDLTNNHMYLNHIAEK</sequence>
<reference evidence="3" key="1">
    <citation type="submission" date="2017-01" db="EMBL/GenBank/DDBJ databases">
        <authorList>
            <person name="Wang Y."/>
            <person name="White M."/>
            <person name="Kvist S."/>
            <person name="Moncalvo J.-M."/>
        </authorList>
    </citation>
    <scope>NUCLEOTIDE SEQUENCE [LARGE SCALE GENOMIC DNA]</scope>
    <source>
        <strain evidence="3">COL-18-3</strain>
    </source>
</reference>
<dbReference type="SUPFAM" id="SSF48452">
    <property type="entry name" value="TPR-like"/>
    <property type="match status" value="1"/>
</dbReference>
<comment type="caution">
    <text evidence="2">The sequence shown here is derived from an EMBL/GenBank/DDBJ whole genome shotgun (WGS) entry which is preliminary data.</text>
</comment>
<evidence type="ECO:0000313" key="2">
    <source>
        <dbReference type="EMBL" id="OMH84780.1"/>
    </source>
</evidence>
<dbReference type="GO" id="GO:0006515">
    <property type="term" value="P:protein quality control for misfolded or incompletely synthesized proteins"/>
    <property type="evidence" value="ECO:0007669"/>
    <property type="project" value="TreeGrafter"/>
</dbReference>
<keyword evidence="1" id="KW-0812">Transmembrane</keyword>
<dbReference type="EMBL" id="LSSK01000149">
    <property type="protein sequence ID" value="OMH84780.1"/>
    <property type="molecule type" value="Genomic_DNA"/>
</dbReference>
<keyword evidence="1" id="KW-0472">Membrane</keyword>
<proteinExistence type="predicted"/>
<dbReference type="InterPro" id="IPR040201">
    <property type="entry name" value="Mrg3-like"/>
</dbReference>
<feature type="transmembrane region" description="Helical" evidence="1">
    <location>
        <begin position="37"/>
        <end position="59"/>
    </location>
</feature>
<dbReference type="OrthoDB" id="10050400at2759"/>
<gene>
    <name evidence="2" type="ORF">AX774_g1687</name>
</gene>
<dbReference type="PANTHER" id="PTHR28142:SF1">
    <property type="entry name" value="MITOCHONDRIAL INNER MEMBRANE I-AAA PROTEASE SUPERCOMPLEX SUBUNIT MGR3-RELATED"/>
    <property type="match status" value="1"/>
</dbReference>
<protein>
    <submittedName>
        <fullName evidence="2">Uncharacterized protein</fullName>
    </submittedName>
</protein>
<dbReference type="Gene3D" id="1.25.40.10">
    <property type="entry name" value="Tetratricopeptide repeat domain"/>
    <property type="match status" value="1"/>
</dbReference>
<dbReference type="AlphaFoldDB" id="A0A1R1PUZ6"/>
<dbReference type="PANTHER" id="PTHR28142">
    <property type="entry name" value="MITOCHONDRIAL INNER MEMBRANE I-AAA PROTEASE SUPERCOMPLEX SUBUNIT MGR3-RELATED"/>
    <property type="match status" value="1"/>
</dbReference>
<keyword evidence="1" id="KW-1133">Transmembrane helix</keyword>
<dbReference type="GO" id="GO:0031942">
    <property type="term" value="C:i-AAA complex"/>
    <property type="evidence" value="ECO:0007669"/>
    <property type="project" value="TreeGrafter"/>
</dbReference>
<organism evidence="2 3">
    <name type="scientific">Zancudomyces culisetae</name>
    <name type="common">Gut fungus</name>
    <name type="synonym">Smittium culisetae</name>
    <dbReference type="NCBI Taxonomy" id="1213189"/>
    <lineage>
        <taxon>Eukaryota</taxon>
        <taxon>Fungi</taxon>
        <taxon>Fungi incertae sedis</taxon>
        <taxon>Zoopagomycota</taxon>
        <taxon>Kickxellomycotina</taxon>
        <taxon>Harpellomycetes</taxon>
        <taxon>Harpellales</taxon>
        <taxon>Legeriomycetaceae</taxon>
        <taxon>Zancudomyces</taxon>
    </lineage>
</organism>
<keyword evidence="3" id="KW-1185">Reference proteome</keyword>
<dbReference type="Proteomes" id="UP000188320">
    <property type="component" value="Unassembled WGS sequence"/>
</dbReference>
<name>A0A1R1PUZ6_ZANCU</name>
<dbReference type="InterPro" id="IPR011990">
    <property type="entry name" value="TPR-like_helical_dom_sf"/>
</dbReference>
<accession>A0A1R1PUZ6</accession>